<name>A0A4S8MZ77_9ACTN</name>
<dbReference type="AlphaFoldDB" id="A0A4S8MZ77"/>
<keyword evidence="2" id="KW-1185">Reference proteome</keyword>
<dbReference type="RefSeq" id="WP_136564523.1">
    <property type="nucleotide sequence ID" value="NZ_BAABLS010000012.1"/>
</dbReference>
<protein>
    <submittedName>
        <fullName evidence="1">Uncharacterized protein</fullName>
    </submittedName>
</protein>
<organism evidence="1 2">
    <name type="scientific">Nocardioides caeni</name>
    <dbReference type="NCBI Taxonomy" id="574700"/>
    <lineage>
        <taxon>Bacteria</taxon>
        <taxon>Bacillati</taxon>
        <taxon>Actinomycetota</taxon>
        <taxon>Actinomycetes</taxon>
        <taxon>Propionibacteriales</taxon>
        <taxon>Nocardioidaceae</taxon>
        <taxon>Nocardioides</taxon>
    </lineage>
</organism>
<sequence length="156" mass="17170">MMLQKWFDVALAQTSSGRPSFMSAHVTDLGLREWDWSTSIALLTRLASTVPDDWFGRVSLALPLQESSKLLVEPPKDLSAAADTHEPPSIYVLAPGFLEQSPTDGEEFRAAVQGPAELAAPGLVFEFVSARNAEARSHRWECVNVLWVHLTPLAKD</sequence>
<comment type="caution">
    <text evidence="1">The sequence shown here is derived from an EMBL/GenBank/DDBJ whole genome shotgun (WGS) entry which is preliminary data.</text>
</comment>
<dbReference type="Proteomes" id="UP000307087">
    <property type="component" value="Unassembled WGS sequence"/>
</dbReference>
<gene>
    <name evidence="1" type="ORF">E9934_19235</name>
</gene>
<dbReference type="EMBL" id="STGW01000029">
    <property type="protein sequence ID" value="THV08768.1"/>
    <property type="molecule type" value="Genomic_DNA"/>
</dbReference>
<reference evidence="1 2" key="1">
    <citation type="journal article" date="2009" name="Int. J. Syst. Evol. Microbiol.">
        <title>Nocardioides caeni sp. nov., isolated from wastewater.</title>
        <authorList>
            <person name="Yoon J.H."/>
            <person name="Kang S.J."/>
            <person name="Park S."/>
            <person name="Kim W."/>
            <person name="Oh T.K."/>
        </authorList>
    </citation>
    <scope>NUCLEOTIDE SEQUENCE [LARGE SCALE GENOMIC DNA]</scope>
    <source>
        <strain evidence="1 2">DSM 23134</strain>
    </source>
</reference>
<proteinExistence type="predicted"/>
<evidence type="ECO:0000313" key="2">
    <source>
        <dbReference type="Proteomes" id="UP000307087"/>
    </source>
</evidence>
<accession>A0A4S8MZ77</accession>
<evidence type="ECO:0000313" key="1">
    <source>
        <dbReference type="EMBL" id="THV08768.1"/>
    </source>
</evidence>